<keyword evidence="12" id="KW-0547">Nucleotide-binding</keyword>
<dbReference type="InterPro" id="IPR003203">
    <property type="entry name" value="CobU/CobP"/>
</dbReference>
<dbReference type="PANTHER" id="PTHR34848:SF1">
    <property type="entry name" value="BIFUNCTIONAL ADENOSYLCOBALAMIN BIOSYNTHESIS PROTEIN COBU"/>
    <property type="match status" value="1"/>
</dbReference>
<dbReference type="KEGG" id="shi:Shel_21090"/>
<gene>
    <name evidence="18" type="ordered locus">Shel_21090</name>
</gene>
<evidence type="ECO:0000256" key="8">
    <source>
        <dbReference type="ARBA" id="ARBA00012016"/>
    </source>
</evidence>
<evidence type="ECO:0000256" key="12">
    <source>
        <dbReference type="ARBA" id="ARBA00022741"/>
    </source>
</evidence>
<comment type="pathway">
    <text evidence="5">Cofactor biosynthesis; adenosylcobalamin biosynthesis; adenosylcobalamin from cob(II)yrinate a,c-diamide: step 6/7.</text>
</comment>
<evidence type="ECO:0000256" key="9">
    <source>
        <dbReference type="ARBA" id="ARBA00012523"/>
    </source>
</evidence>
<evidence type="ECO:0000256" key="16">
    <source>
        <dbReference type="ARBA" id="ARBA00029570"/>
    </source>
</evidence>
<evidence type="ECO:0000256" key="13">
    <source>
        <dbReference type="ARBA" id="ARBA00022777"/>
    </source>
</evidence>
<evidence type="ECO:0000256" key="1">
    <source>
        <dbReference type="ARBA" id="ARBA00000312"/>
    </source>
</evidence>
<dbReference type="STRING" id="471855.Shel_21090"/>
<keyword evidence="14" id="KW-0067">ATP-binding</keyword>
<dbReference type="GO" id="GO:0043752">
    <property type="term" value="F:adenosylcobinamide kinase activity"/>
    <property type="evidence" value="ECO:0007669"/>
    <property type="project" value="UniProtKB-EC"/>
</dbReference>
<accession>C7N885</accession>
<evidence type="ECO:0000256" key="10">
    <source>
        <dbReference type="ARBA" id="ARBA00022573"/>
    </source>
</evidence>
<comment type="catalytic activity">
    <reaction evidence="3">
        <text>adenosylcob(III)inamide + GTP = adenosylcob(III)inamide phosphate + GDP + H(+)</text>
        <dbReference type="Rhea" id="RHEA:15765"/>
        <dbReference type="ChEBI" id="CHEBI:2480"/>
        <dbReference type="ChEBI" id="CHEBI:15378"/>
        <dbReference type="ChEBI" id="CHEBI:37565"/>
        <dbReference type="ChEBI" id="CHEBI:58189"/>
        <dbReference type="ChEBI" id="CHEBI:58502"/>
        <dbReference type="EC" id="2.7.1.156"/>
    </reaction>
</comment>
<comment type="similarity">
    <text evidence="7">Belongs to the CobU/CobP family.</text>
</comment>
<dbReference type="EC" id="2.7.7.62" evidence="9"/>
<keyword evidence="10" id="KW-0169">Cobalamin biosynthesis</keyword>
<keyword evidence="13 18" id="KW-0418">Kinase</keyword>
<protein>
    <recommendedName>
        <fullName evidence="16">Adenosylcobinamide kinase</fullName>
        <ecNumber evidence="8">2.7.1.156</ecNumber>
        <ecNumber evidence="9">2.7.7.62</ecNumber>
    </recommendedName>
    <alternativeName>
        <fullName evidence="17">Adenosylcobinamide-phosphate guanylyltransferase</fullName>
    </alternativeName>
</protein>
<proteinExistence type="inferred from homology"/>
<organism evidence="18 19">
    <name type="scientific">Slackia heliotrinireducens (strain ATCC 29202 / DSM 20476 / NCTC 11029 / RHS 1)</name>
    <name type="common">Peptococcus heliotrinreducens</name>
    <dbReference type="NCBI Taxonomy" id="471855"/>
    <lineage>
        <taxon>Bacteria</taxon>
        <taxon>Bacillati</taxon>
        <taxon>Actinomycetota</taxon>
        <taxon>Coriobacteriia</taxon>
        <taxon>Eggerthellales</taxon>
        <taxon>Eggerthellaceae</taxon>
        <taxon>Slackia</taxon>
    </lineage>
</organism>
<dbReference type="EMBL" id="CP001684">
    <property type="protein sequence ID" value="ACV23120.1"/>
    <property type="molecule type" value="Genomic_DNA"/>
</dbReference>
<dbReference type="HOGENOM" id="CLU_135056_0_1_11"/>
<dbReference type="Proteomes" id="UP000002026">
    <property type="component" value="Chromosome"/>
</dbReference>
<comment type="pathway">
    <text evidence="6">Cofactor biosynthesis; adenosylcobalamin biosynthesis; adenosylcobalamin from cob(II)yrinate a,c-diamide: step 5/7.</text>
</comment>
<dbReference type="EC" id="2.7.1.156" evidence="8"/>
<dbReference type="RefSeq" id="WP_012799220.1">
    <property type="nucleotide sequence ID" value="NC_013165.1"/>
</dbReference>
<dbReference type="Gene3D" id="3.40.50.300">
    <property type="entry name" value="P-loop containing nucleotide triphosphate hydrolases"/>
    <property type="match status" value="1"/>
</dbReference>
<evidence type="ECO:0000256" key="7">
    <source>
        <dbReference type="ARBA" id="ARBA00007490"/>
    </source>
</evidence>
<evidence type="ECO:0000313" key="18">
    <source>
        <dbReference type="EMBL" id="ACV23120.1"/>
    </source>
</evidence>
<comment type="catalytic activity">
    <reaction evidence="1">
        <text>adenosylcob(III)inamide + ATP = adenosylcob(III)inamide phosphate + ADP + H(+)</text>
        <dbReference type="Rhea" id="RHEA:15769"/>
        <dbReference type="ChEBI" id="CHEBI:2480"/>
        <dbReference type="ChEBI" id="CHEBI:15378"/>
        <dbReference type="ChEBI" id="CHEBI:30616"/>
        <dbReference type="ChEBI" id="CHEBI:58502"/>
        <dbReference type="ChEBI" id="CHEBI:456216"/>
        <dbReference type="EC" id="2.7.1.156"/>
    </reaction>
</comment>
<keyword evidence="18" id="KW-0548">Nucleotidyltransferase</keyword>
<name>C7N885_SLAHD</name>
<dbReference type="GO" id="GO:0009236">
    <property type="term" value="P:cobalamin biosynthetic process"/>
    <property type="evidence" value="ECO:0007669"/>
    <property type="project" value="UniProtKB-UniPathway"/>
</dbReference>
<evidence type="ECO:0000256" key="6">
    <source>
        <dbReference type="ARBA" id="ARBA00005159"/>
    </source>
</evidence>
<keyword evidence="15" id="KW-0342">GTP-binding</keyword>
<dbReference type="SUPFAM" id="SSF52540">
    <property type="entry name" value="P-loop containing nucleoside triphosphate hydrolases"/>
    <property type="match status" value="1"/>
</dbReference>
<comment type="catalytic activity">
    <reaction evidence="2">
        <text>adenosylcob(III)inamide phosphate + GTP + H(+) = adenosylcob(III)inamide-GDP + diphosphate</text>
        <dbReference type="Rhea" id="RHEA:22712"/>
        <dbReference type="ChEBI" id="CHEBI:15378"/>
        <dbReference type="ChEBI" id="CHEBI:33019"/>
        <dbReference type="ChEBI" id="CHEBI:37565"/>
        <dbReference type="ChEBI" id="CHEBI:58502"/>
        <dbReference type="ChEBI" id="CHEBI:60487"/>
        <dbReference type="EC" id="2.7.7.62"/>
    </reaction>
</comment>
<evidence type="ECO:0000256" key="2">
    <source>
        <dbReference type="ARBA" id="ARBA00000711"/>
    </source>
</evidence>
<evidence type="ECO:0000313" key="19">
    <source>
        <dbReference type="Proteomes" id="UP000002026"/>
    </source>
</evidence>
<evidence type="ECO:0000256" key="4">
    <source>
        <dbReference type="ARBA" id="ARBA00003889"/>
    </source>
</evidence>
<evidence type="ECO:0000256" key="11">
    <source>
        <dbReference type="ARBA" id="ARBA00022679"/>
    </source>
</evidence>
<evidence type="ECO:0000256" key="15">
    <source>
        <dbReference type="ARBA" id="ARBA00023134"/>
    </source>
</evidence>
<dbReference type="GO" id="GO:0005525">
    <property type="term" value="F:GTP binding"/>
    <property type="evidence" value="ECO:0007669"/>
    <property type="project" value="UniProtKB-KW"/>
</dbReference>
<keyword evidence="19" id="KW-1185">Reference proteome</keyword>
<comment type="function">
    <text evidence="4">Catalyzes ATP-dependent phosphorylation of adenosylcobinamide and addition of GMP to adenosylcobinamide phosphate.</text>
</comment>
<evidence type="ECO:0000256" key="14">
    <source>
        <dbReference type="ARBA" id="ARBA00022840"/>
    </source>
</evidence>
<dbReference type="InterPro" id="IPR027417">
    <property type="entry name" value="P-loop_NTPase"/>
</dbReference>
<dbReference type="PANTHER" id="PTHR34848">
    <property type="match status" value="1"/>
</dbReference>
<evidence type="ECO:0000256" key="5">
    <source>
        <dbReference type="ARBA" id="ARBA00004692"/>
    </source>
</evidence>
<reference evidence="18 19" key="1">
    <citation type="journal article" date="2009" name="Stand. Genomic Sci.">
        <title>Complete genome sequence of Slackia heliotrinireducens type strain (RHS 1).</title>
        <authorList>
            <person name="Pukall R."/>
            <person name="Lapidus A."/>
            <person name="Nolan M."/>
            <person name="Copeland A."/>
            <person name="Glavina Del Rio T."/>
            <person name="Lucas S."/>
            <person name="Chen F."/>
            <person name="Tice H."/>
            <person name="Cheng J.F."/>
            <person name="Chertkov O."/>
            <person name="Bruce D."/>
            <person name="Goodwin L."/>
            <person name="Kuske C."/>
            <person name="Brettin T."/>
            <person name="Detter J.C."/>
            <person name="Han C."/>
            <person name="Pitluck S."/>
            <person name="Pati A."/>
            <person name="Mavrommatis K."/>
            <person name="Ivanova N."/>
            <person name="Ovchinnikova G."/>
            <person name="Chen A."/>
            <person name="Palaniappan K."/>
            <person name="Schneider S."/>
            <person name="Rohde M."/>
            <person name="Chain P."/>
            <person name="D'haeseleer P."/>
            <person name="Goker M."/>
            <person name="Bristow J."/>
            <person name="Eisen J.A."/>
            <person name="Markowitz V."/>
            <person name="Kyrpides N.C."/>
            <person name="Klenk H.P."/>
            <person name="Hugenholtz P."/>
        </authorList>
    </citation>
    <scope>NUCLEOTIDE SEQUENCE [LARGE SCALE GENOMIC DNA]</scope>
    <source>
        <strain evidence="19">ATCC 29202 / DSM 20476 / NCTC 11029 / RHS 1</strain>
    </source>
</reference>
<evidence type="ECO:0000256" key="17">
    <source>
        <dbReference type="ARBA" id="ARBA00030571"/>
    </source>
</evidence>
<dbReference type="UniPathway" id="UPA00148">
    <property type="reaction ID" value="UER00236"/>
</dbReference>
<dbReference type="GO" id="GO:0008820">
    <property type="term" value="F:cobinamide phosphate guanylyltransferase activity"/>
    <property type="evidence" value="ECO:0007669"/>
    <property type="project" value="UniProtKB-EC"/>
</dbReference>
<keyword evidence="11 18" id="KW-0808">Transferase</keyword>
<dbReference type="GO" id="GO:0005524">
    <property type="term" value="F:ATP binding"/>
    <property type="evidence" value="ECO:0007669"/>
    <property type="project" value="UniProtKB-KW"/>
</dbReference>
<sequence>MILIVGGIASGKRTFAAELGYPARDMADAVIDDRPALRNAQELVRHAEVEDVFPQLMEKDLVIAEEVGSGVVPATHEDRAWRDRAGHLSIRLAEHADTVVRMVCGIPVVLKGDPWVR</sequence>
<dbReference type="eggNOG" id="COG2087">
    <property type="taxonomic scope" value="Bacteria"/>
</dbReference>
<evidence type="ECO:0000256" key="3">
    <source>
        <dbReference type="ARBA" id="ARBA00001522"/>
    </source>
</evidence>
<dbReference type="AlphaFoldDB" id="C7N885"/>
<dbReference type="Pfam" id="PF02283">
    <property type="entry name" value="CobU"/>
    <property type="match status" value="1"/>
</dbReference>